<sequence length="123" mass="14089">MNTIVALSEILPIVLLVAYSSVSVGAMIKLYHYRVRGTLLLFAFLLPIAYLLICFTAIKVVGKELEGKRKVRFYILCLKETPWLMPTFVAMTGKYLTGANFVRNMNIAFRDLFDDNHFKMKMS</sequence>
<evidence type="ECO:0000313" key="2">
    <source>
        <dbReference type="EMBL" id="PSK01066.1"/>
    </source>
</evidence>
<feature type="transmembrane region" description="Helical" evidence="1">
    <location>
        <begin position="12"/>
        <end position="33"/>
    </location>
</feature>
<keyword evidence="1" id="KW-0812">Transmembrane</keyword>
<protein>
    <submittedName>
        <fullName evidence="2">Uncharacterized protein</fullName>
    </submittedName>
</protein>
<keyword evidence="1" id="KW-0472">Membrane</keyword>
<proteinExistence type="predicted"/>
<evidence type="ECO:0000313" key="3">
    <source>
        <dbReference type="Proteomes" id="UP000240419"/>
    </source>
</evidence>
<keyword evidence="1" id="KW-1133">Transmembrane helix</keyword>
<dbReference type="AlphaFoldDB" id="A0A2P7VPC4"/>
<dbReference type="Proteomes" id="UP000240419">
    <property type="component" value="Unassembled WGS sequence"/>
</dbReference>
<comment type="caution">
    <text evidence="2">The sequence shown here is derived from an EMBL/GenBank/DDBJ whole genome shotgun (WGS) entry which is preliminary data.</text>
</comment>
<reference evidence="2 3" key="1">
    <citation type="submission" date="2018-03" db="EMBL/GenBank/DDBJ databases">
        <title>Brevisbacillus phylogenomics.</title>
        <authorList>
            <person name="Dunlap C."/>
        </authorList>
    </citation>
    <scope>NUCLEOTIDE SEQUENCE [LARGE SCALE GENOMIC DNA]</scope>
    <source>
        <strain evidence="2 3">NRRL NRS-1210</strain>
    </source>
</reference>
<gene>
    <name evidence="2" type="ORF">C7R93_01115</name>
</gene>
<organism evidence="2 3">
    <name type="scientific">Brevibacillus fortis</name>
    <dbReference type="NCBI Taxonomy" id="2126352"/>
    <lineage>
        <taxon>Bacteria</taxon>
        <taxon>Bacillati</taxon>
        <taxon>Bacillota</taxon>
        <taxon>Bacilli</taxon>
        <taxon>Bacillales</taxon>
        <taxon>Paenibacillaceae</taxon>
        <taxon>Brevibacillus</taxon>
    </lineage>
</organism>
<dbReference type="EMBL" id="PXZM01000001">
    <property type="protein sequence ID" value="PSK01066.1"/>
    <property type="molecule type" value="Genomic_DNA"/>
</dbReference>
<accession>A0A2P7VPC4</accession>
<keyword evidence="3" id="KW-1185">Reference proteome</keyword>
<dbReference type="RefSeq" id="WP_106837084.1">
    <property type="nucleotide sequence ID" value="NZ_JBCNIW010000033.1"/>
</dbReference>
<evidence type="ECO:0000256" key="1">
    <source>
        <dbReference type="SAM" id="Phobius"/>
    </source>
</evidence>
<feature type="transmembrane region" description="Helical" evidence="1">
    <location>
        <begin position="39"/>
        <end position="62"/>
    </location>
</feature>
<name>A0A2P7VPC4_9BACL</name>